<proteinExistence type="predicted"/>
<dbReference type="Proteomes" id="UP000239290">
    <property type="component" value="Unassembled WGS sequence"/>
</dbReference>
<gene>
    <name evidence="1" type="ORF">C5613_25425</name>
</gene>
<dbReference type="AlphaFoldDB" id="A0A2S8J3Q5"/>
<dbReference type="PANTHER" id="PTHR42830:SF2">
    <property type="entry name" value="OSMC_OHR FAMILY PROTEIN"/>
    <property type="match status" value="1"/>
</dbReference>
<comment type="caution">
    <text evidence="1">The sequence shown here is derived from an EMBL/GenBank/DDBJ whole genome shotgun (WGS) entry which is preliminary data.</text>
</comment>
<organism evidence="1 2">
    <name type="scientific">Rhodococcus opacus</name>
    <name type="common">Nocardia opaca</name>
    <dbReference type="NCBI Taxonomy" id="37919"/>
    <lineage>
        <taxon>Bacteria</taxon>
        <taxon>Bacillati</taxon>
        <taxon>Actinomycetota</taxon>
        <taxon>Actinomycetes</taxon>
        <taxon>Mycobacteriales</taxon>
        <taxon>Nocardiaceae</taxon>
        <taxon>Rhodococcus</taxon>
    </lineage>
</organism>
<protein>
    <submittedName>
        <fullName evidence="1">Peroxiredoxin</fullName>
    </submittedName>
</protein>
<name>A0A2S8J3Q5_RHOOP</name>
<dbReference type="InterPro" id="IPR036102">
    <property type="entry name" value="OsmC/Ohrsf"/>
</dbReference>
<evidence type="ECO:0000313" key="1">
    <source>
        <dbReference type="EMBL" id="PQP21668.1"/>
    </source>
</evidence>
<evidence type="ECO:0000313" key="2">
    <source>
        <dbReference type="Proteomes" id="UP000239290"/>
    </source>
</evidence>
<reference evidence="2" key="1">
    <citation type="submission" date="2018-02" db="EMBL/GenBank/DDBJ databases">
        <title>Draft genome sequencing of Rhodococcus opacus KU647198.</title>
        <authorList>
            <person name="Zheng B.-X."/>
        </authorList>
    </citation>
    <scope>NUCLEOTIDE SEQUENCE [LARGE SCALE GENOMIC DNA]</scope>
    <source>
        <strain evidence="2">04-OD7</strain>
    </source>
</reference>
<dbReference type="InterPro" id="IPR052707">
    <property type="entry name" value="OsmC_Ohr_Peroxiredoxin"/>
</dbReference>
<dbReference type="InterPro" id="IPR015946">
    <property type="entry name" value="KH_dom-like_a/b"/>
</dbReference>
<dbReference type="Gene3D" id="3.30.300.20">
    <property type="match status" value="1"/>
</dbReference>
<dbReference type="SUPFAM" id="SSF82784">
    <property type="entry name" value="OsmC-like"/>
    <property type="match status" value="1"/>
</dbReference>
<dbReference type="Pfam" id="PF02566">
    <property type="entry name" value="OsmC"/>
    <property type="match status" value="1"/>
</dbReference>
<dbReference type="EMBL" id="PUIO01000034">
    <property type="protein sequence ID" value="PQP21668.1"/>
    <property type="molecule type" value="Genomic_DNA"/>
</dbReference>
<dbReference type="PANTHER" id="PTHR42830">
    <property type="entry name" value="OSMOTICALLY INDUCIBLE FAMILY PROTEIN"/>
    <property type="match status" value="1"/>
</dbReference>
<dbReference type="InterPro" id="IPR003718">
    <property type="entry name" value="OsmC/Ohr_fam"/>
</dbReference>
<sequence length="170" mass="18113">MPAGETHRAAVKNGRVSTHDYTLTVTWTGNRGAGTSGPDAYARDHVIAAAGKPDLPGSADPSFRGDATRWNPEELLVASLSQCHMLWYLGLAAAAGVVVVDYRDEPTGTMSEHPGGAGEFTEIVLAPVVTVADESMAARAEQLHTRAHEKCFIARSVNFPVRHRPAVRVG</sequence>
<accession>A0A2S8J3Q5</accession>